<proteinExistence type="predicted"/>
<name>A0A3P6PT84_DIBLA</name>
<evidence type="ECO:0000256" key="1">
    <source>
        <dbReference type="SAM" id="MobiDB-lite"/>
    </source>
</evidence>
<keyword evidence="3" id="KW-1185">Reference proteome</keyword>
<gene>
    <name evidence="2" type="ORF">DILT_LOCUS731</name>
</gene>
<organism evidence="2 3">
    <name type="scientific">Dibothriocephalus latus</name>
    <name type="common">Fish tapeworm</name>
    <name type="synonym">Diphyllobothrium latum</name>
    <dbReference type="NCBI Taxonomy" id="60516"/>
    <lineage>
        <taxon>Eukaryota</taxon>
        <taxon>Metazoa</taxon>
        <taxon>Spiralia</taxon>
        <taxon>Lophotrochozoa</taxon>
        <taxon>Platyhelminthes</taxon>
        <taxon>Cestoda</taxon>
        <taxon>Eucestoda</taxon>
        <taxon>Diphyllobothriidea</taxon>
        <taxon>Diphyllobothriidae</taxon>
        <taxon>Dibothriocephalus</taxon>
    </lineage>
</organism>
<dbReference type="EMBL" id="UYRU01003531">
    <property type="protein sequence ID" value="VDK36027.1"/>
    <property type="molecule type" value="Genomic_DNA"/>
</dbReference>
<protein>
    <submittedName>
        <fullName evidence="2">Uncharacterized protein</fullName>
    </submittedName>
</protein>
<feature type="region of interest" description="Disordered" evidence="1">
    <location>
        <begin position="50"/>
        <end position="81"/>
    </location>
</feature>
<accession>A0A3P6PT84</accession>
<reference evidence="2 3" key="1">
    <citation type="submission" date="2018-11" db="EMBL/GenBank/DDBJ databases">
        <authorList>
            <consortium name="Pathogen Informatics"/>
        </authorList>
    </citation>
    <scope>NUCLEOTIDE SEQUENCE [LARGE SCALE GENOMIC DNA]</scope>
</reference>
<dbReference type="Proteomes" id="UP000281553">
    <property type="component" value="Unassembled WGS sequence"/>
</dbReference>
<evidence type="ECO:0000313" key="2">
    <source>
        <dbReference type="EMBL" id="VDK36027.1"/>
    </source>
</evidence>
<sequence>MFPFAALRNCNEFNFCLVFPAFWYLQILHNERTTHYGTLVDTTFSVPTSLIAPTPVPEPRGEEPIDQTTQTKGAEVGSPPTIVSDDATSEFTAASPLLSHEQPTTTPGTPHVVAFQERTSIPNATSAEVPTTDLHVEDPLLRRLPGKPGRPYASMLISILPFFGSLQVSAGIC</sequence>
<evidence type="ECO:0000313" key="3">
    <source>
        <dbReference type="Proteomes" id="UP000281553"/>
    </source>
</evidence>
<dbReference type="AlphaFoldDB" id="A0A3P6PT84"/>